<dbReference type="RefSeq" id="WP_269579201.1">
    <property type="nucleotide sequence ID" value="NZ_CP114588.1"/>
</dbReference>
<evidence type="ECO:0000313" key="2">
    <source>
        <dbReference type="EMBL" id="WBA08864.1"/>
    </source>
</evidence>
<accession>A0AA47LRI3</accession>
<evidence type="ECO:0008006" key="4">
    <source>
        <dbReference type="Google" id="ProtNLM"/>
    </source>
</evidence>
<evidence type="ECO:0000313" key="3">
    <source>
        <dbReference type="Proteomes" id="UP001164748"/>
    </source>
</evidence>
<sequence length="288" mass="32186">MKKVITALTALALSVFSVHAASNTTIVHPEPRAGSALDLYAIELIEFLAEKSGESVTLQAFDGQIGSQSRKVEMLKQGKLTVDWLGADRTLESELIPIRYPVFRGLLGHRLFITNQATEPQLAQINSAGDLQSLTMTQGQGWADVKVLNSAGFRVREISSFENIFKVVDTGRADLFPRALIEPFSELAERPQYGNLLVDPHLMLIYRFPMFLFVSPQHADVAEMLNRAFEAAYQDGSFIEFFNNAPLVKETFEKANISERTVIRVDNPHLSNETQAIPDTFWLDIEAQ</sequence>
<protein>
    <recommendedName>
        <fullName evidence="4">Amino acid ABC transporter substrate-binding protein</fullName>
    </recommendedName>
</protein>
<dbReference type="Proteomes" id="UP001164748">
    <property type="component" value="Chromosome"/>
</dbReference>
<evidence type="ECO:0000256" key="1">
    <source>
        <dbReference type="SAM" id="SignalP"/>
    </source>
</evidence>
<dbReference type="SUPFAM" id="SSF53850">
    <property type="entry name" value="Periplasmic binding protein-like II"/>
    <property type="match status" value="1"/>
</dbReference>
<feature type="chain" id="PRO_5041274469" description="Amino acid ABC transporter substrate-binding protein" evidence="1">
    <location>
        <begin position="21"/>
        <end position="288"/>
    </location>
</feature>
<proteinExistence type="predicted"/>
<dbReference type="EMBL" id="CP114588">
    <property type="protein sequence ID" value="WBA08864.1"/>
    <property type="molecule type" value="Genomic_DNA"/>
</dbReference>
<name>A0AA47LRI3_9GAMM</name>
<feature type="signal peptide" evidence="1">
    <location>
        <begin position="1"/>
        <end position="20"/>
    </location>
</feature>
<organism evidence="2 3">
    <name type="scientific">Salinivibrio kushneri</name>
    <dbReference type="NCBI Taxonomy" id="1908198"/>
    <lineage>
        <taxon>Bacteria</taxon>
        <taxon>Pseudomonadati</taxon>
        <taxon>Pseudomonadota</taxon>
        <taxon>Gammaproteobacteria</taxon>
        <taxon>Vibrionales</taxon>
        <taxon>Vibrionaceae</taxon>
        <taxon>Salinivibrio</taxon>
    </lineage>
</organism>
<reference evidence="2" key="1">
    <citation type="submission" date="2022-09" db="EMBL/GenBank/DDBJ databases">
        <authorList>
            <person name="Li Z.-J."/>
        </authorList>
    </citation>
    <scope>NUCLEOTIDE SEQUENCE</scope>
    <source>
        <strain evidence="2">TGB11</strain>
    </source>
</reference>
<keyword evidence="1" id="KW-0732">Signal</keyword>
<gene>
    <name evidence="2" type="ORF">N8M53_01120</name>
</gene>
<dbReference type="AlphaFoldDB" id="A0AA47LRI3"/>